<dbReference type="AlphaFoldDB" id="A0A073IVI1"/>
<dbReference type="PANTHER" id="PTHR43162:SF1">
    <property type="entry name" value="PRESTALK A DIFFERENTIATION PROTEIN A"/>
    <property type="match status" value="1"/>
</dbReference>
<feature type="domain" description="NAD(P)-binding" evidence="1">
    <location>
        <begin position="6"/>
        <end position="180"/>
    </location>
</feature>
<sequence>MITVFGATGTTGAPLVDTLLAKGAKVRAVTSDPSKLGKLRDKGCEAVTASFSDLSALEQACTGADRIYLVTPAHLDMRQWKANAIAAAKSAGVQHVVLATGLGASPKAGLTFGKWHSEAQELLKESGLDWTFIQPTYFMQNLLWQADSIAKTGVYHDDLGGPVSWIDARDIADVAAEALTGAGHAGKGYGLTGPKALTGEDIAAILSDETGRSITSTPLSAEDAKGAMVAAGMQDEVAAAMVELASIAPKGYLGGIETTVSDVLGRPARCFRDFVAENRDAFVR</sequence>
<gene>
    <name evidence="3" type="ORF">JQX14_13985</name>
    <name evidence="2" type="ORF">SUH3_06755</name>
</gene>
<reference evidence="3" key="2">
    <citation type="submission" date="2021-01" db="EMBL/GenBank/DDBJ databases">
        <title>Diatom-associated Roseobacters Show Island Model of Population Structure.</title>
        <authorList>
            <person name="Qu L."/>
            <person name="Feng X."/>
            <person name="Chen Y."/>
            <person name="Li L."/>
            <person name="Wang X."/>
            <person name="Hu Z."/>
            <person name="Wang H."/>
            <person name="Luo H."/>
        </authorList>
    </citation>
    <scope>NUCLEOTIDE SEQUENCE</scope>
    <source>
        <strain evidence="3">SM26-45</strain>
    </source>
</reference>
<dbReference type="PANTHER" id="PTHR43162">
    <property type="match status" value="1"/>
</dbReference>
<protein>
    <submittedName>
        <fullName evidence="3">NAD(P)H-binding protein</fullName>
    </submittedName>
    <submittedName>
        <fullName evidence="2">NmrA family protein</fullName>
    </submittedName>
</protein>
<keyword evidence="4" id="KW-1185">Reference proteome</keyword>
<evidence type="ECO:0000313" key="2">
    <source>
        <dbReference type="EMBL" id="KEJ94358.1"/>
    </source>
</evidence>
<evidence type="ECO:0000259" key="1">
    <source>
        <dbReference type="Pfam" id="PF13460"/>
    </source>
</evidence>
<dbReference type="EMBL" id="JAMD01000014">
    <property type="protein sequence ID" value="KEJ94358.1"/>
    <property type="molecule type" value="Genomic_DNA"/>
</dbReference>
<accession>A0A073IVI1</accession>
<reference evidence="2 4" key="1">
    <citation type="submission" date="2014-01" db="EMBL/GenBank/DDBJ databases">
        <title>Sulfitobacter sp. H3 (MCCC 1A00686) Genome Sequencing.</title>
        <authorList>
            <person name="Lai Q."/>
            <person name="Hong Z."/>
        </authorList>
    </citation>
    <scope>NUCLEOTIDE SEQUENCE [LARGE SCALE GENOMIC DNA]</scope>
    <source>
        <strain evidence="2 4">H3</strain>
    </source>
</reference>
<dbReference type="InterPro" id="IPR051604">
    <property type="entry name" value="Ergot_Alk_Oxidoreductase"/>
</dbReference>
<dbReference type="Pfam" id="PF13460">
    <property type="entry name" value="NAD_binding_10"/>
    <property type="match status" value="1"/>
</dbReference>
<organism evidence="2 4">
    <name type="scientific">Pseudosulfitobacter pseudonitzschiae</name>
    <dbReference type="NCBI Taxonomy" id="1402135"/>
    <lineage>
        <taxon>Bacteria</taxon>
        <taxon>Pseudomonadati</taxon>
        <taxon>Pseudomonadota</taxon>
        <taxon>Alphaproteobacteria</taxon>
        <taxon>Rhodobacterales</taxon>
        <taxon>Roseobacteraceae</taxon>
        <taxon>Pseudosulfitobacter</taxon>
    </lineage>
</organism>
<dbReference type="EMBL" id="JAFBWN010000009">
    <property type="protein sequence ID" value="MBM2355656.1"/>
    <property type="molecule type" value="Genomic_DNA"/>
</dbReference>
<dbReference type="GeneID" id="68872387"/>
<dbReference type="Proteomes" id="UP000027746">
    <property type="component" value="Unassembled WGS sequence"/>
</dbReference>
<dbReference type="SUPFAM" id="SSF51735">
    <property type="entry name" value="NAD(P)-binding Rossmann-fold domains"/>
    <property type="match status" value="1"/>
</dbReference>
<proteinExistence type="predicted"/>
<name>A0A073IVI1_9RHOB</name>
<dbReference type="InterPro" id="IPR036291">
    <property type="entry name" value="NAD(P)-bd_dom_sf"/>
</dbReference>
<dbReference type="OrthoDB" id="7419852at2"/>
<dbReference type="Proteomes" id="UP000809337">
    <property type="component" value="Unassembled WGS sequence"/>
</dbReference>
<dbReference type="Gene3D" id="3.40.50.720">
    <property type="entry name" value="NAD(P)-binding Rossmann-like Domain"/>
    <property type="match status" value="1"/>
</dbReference>
<comment type="caution">
    <text evidence="2">The sequence shown here is derived from an EMBL/GenBank/DDBJ whole genome shotgun (WGS) entry which is preliminary data.</text>
</comment>
<dbReference type="InterPro" id="IPR016040">
    <property type="entry name" value="NAD(P)-bd_dom"/>
</dbReference>
<dbReference type="RefSeq" id="WP_037929797.1">
    <property type="nucleotide sequence ID" value="NZ_CP054604.1"/>
</dbReference>
<evidence type="ECO:0000313" key="3">
    <source>
        <dbReference type="EMBL" id="MBM2355656.1"/>
    </source>
</evidence>
<evidence type="ECO:0000313" key="4">
    <source>
        <dbReference type="Proteomes" id="UP000027746"/>
    </source>
</evidence>
<dbReference type="Gene3D" id="3.90.25.10">
    <property type="entry name" value="UDP-galactose 4-epimerase, domain 1"/>
    <property type="match status" value="1"/>
</dbReference>